<dbReference type="EMBL" id="FOKQ01000017">
    <property type="protein sequence ID" value="SFC66664.1"/>
    <property type="molecule type" value="Genomic_DNA"/>
</dbReference>
<protein>
    <submittedName>
        <fullName evidence="1">Uncharacterized protein</fullName>
    </submittedName>
</protein>
<name>A0A1I1L0U6_RUMAL</name>
<evidence type="ECO:0000313" key="2">
    <source>
        <dbReference type="Proteomes" id="UP000182192"/>
    </source>
</evidence>
<organism evidence="1 2">
    <name type="scientific">Ruminococcus albus</name>
    <dbReference type="NCBI Taxonomy" id="1264"/>
    <lineage>
        <taxon>Bacteria</taxon>
        <taxon>Bacillati</taxon>
        <taxon>Bacillota</taxon>
        <taxon>Clostridia</taxon>
        <taxon>Eubacteriales</taxon>
        <taxon>Oscillospiraceae</taxon>
        <taxon>Ruminococcus</taxon>
    </lineage>
</organism>
<dbReference type="Gene3D" id="2.160.20.110">
    <property type="match status" value="1"/>
</dbReference>
<proteinExistence type="predicted"/>
<dbReference type="Proteomes" id="UP000182192">
    <property type="component" value="Unassembled WGS sequence"/>
</dbReference>
<dbReference type="RefSeq" id="WP_074961711.1">
    <property type="nucleotide sequence ID" value="NZ_FOKQ01000017.1"/>
</dbReference>
<dbReference type="AlphaFoldDB" id="A0A1I1L0U6"/>
<gene>
    <name evidence="1" type="ORF">SAMN02910406_02149</name>
</gene>
<reference evidence="1 2" key="1">
    <citation type="submission" date="2016-10" db="EMBL/GenBank/DDBJ databases">
        <authorList>
            <person name="de Groot N.N."/>
        </authorList>
    </citation>
    <scope>NUCLEOTIDE SEQUENCE [LARGE SCALE GENOMIC DNA]</scope>
    <source>
        <strain evidence="1 2">AR67</strain>
    </source>
</reference>
<accession>A0A1I1L0U6</accession>
<dbReference type="OrthoDB" id="5287136at2"/>
<sequence>MDTDNVKQVASLSELLEIKAKDNICITADIDCEGQVIPYITEMFRGTIDGNNHTISNLTVSDDVWGDEQSIALFHYLSHATISNLHFKNVRFEIDKNGYTPRIAGLCYECGASTLENVSMELTTSFNEEVALIYDANSVKASDLAMTCNGKSVETIMNK</sequence>
<evidence type="ECO:0000313" key="1">
    <source>
        <dbReference type="EMBL" id="SFC66664.1"/>
    </source>
</evidence>